<sequence length="100" mass="11000">MIAMTTGISLHVQPQDIALTIGEDKSVQFYTTDDLPSAVDIILMRSDSFDGTPHIFQLDNQTRSAKVVVTGLQITSYSILEIEGCNSTNPIGKCPFEYVF</sequence>
<dbReference type="AlphaFoldDB" id="A0A183HU02"/>
<dbReference type="STRING" id="387005.A0A183HU02"/>
<dbReference type="WBParaSite" id="OFLC_0001096401-mRNA-1">
    <property type="protein sequence ID" value="OFLC_0001096401-mRNA-1"/>
    <property type="gene ID" value="OFLC_0001096401"/>
</dbReference>
<evidence type="ECO:0000313" key="3">
    <source>
        <dbReference type="WBParaSite" id="OFLC_0001096401-mRNA-1"/>
    </source>
</evidence>
<reference evidence="3" key="1">
    <citation type="submission" date="2016-06" db="UniProtKB">
        <authorList>
            <consortium name="WormBaseParasite"/>
        </authorList>
    </citation>
    <scope>IDENTIFICATION</scope>
</reference>
<name>A0A183HU02_9BILA</name>
<protein>
    <submittedName>
        <fullName evidence="3">Cadherin domain-containing protein</fullName>
    </submittedName>
</protein>
<gene>
    <name evidence="1" type="ORF">OFLC_LOCUS10969</name>
</gene>
<organism evidence="3">
    <name type="scientific">Onchocerca flexuosa</name>
    <dbReference type="NCBI Taxonomy" id="387005"/>
    <lineage>
        <taxon>Eukaryota</taxon>
        <taxon>Metazoa</taxon>
        <taxon>Ecdysozoa</taxon>
        <taxon>Nematoda</taxon>
        <taxon>Chromadorea</taxon>
        <taxon>Rhabditida</taxon>
        <taxon>Spirurina</taxon>
        <taxon>Spiruromorpha</taxon>
        <taxon>Filarioidea</taxon>
        <taxon>Onchocercidae</taxon>
        <taxon>Onchocerca</taxon>
    </lineage>
</organism>
<dbReference type="Proteomes" id="UP000267606">
    <property type="component" value="Unassembled WGS sequence"/>
</dbReference>
<accession>A0A183HU02</accession>
<reference evidence="1 2" key="2">
    <citation type="submission" date="2018-11" db="EMBL/GenBank/DDBJ databases">
        <authorList>
            <consortium name="Pathogen Informatics"/>
        </authorList>
    </citation>
    <scope>NUCLEOTIDE SEQUENCE [LARGE SCALE GENOMIC DNA]</scope>
</reference>
<dbReference type="EMBL" id="UZAJ01015253">
    <property type="protein sequence ID" value="VDO72773.1"/>
    <property type="molecule type" value="Genomic_DNA"/>
</dbReference>
<keyword evidence="2" id="KW-1185">Reference proteome</keyword>
<proteinExistence type="predicted"/>
<evidence type="ECO:0000313" key="1">
    <source>
        <dbReference type="EMBL" id="VDO72773.1"/>
    </source>
</evidence>
<evidence type="ECO:0000313" key="2">
    <source>
        <dbReference type="Proteomes" id="UP000267606"/>
    </source>
</evidence>